<proteinExistence type="predicted"/>
<dbReference type="AlphaFoldDB" id="A0A0L0D4C5"/>
<sequence>MPGALAGRLADAVGGTALTPPLPLVAELAGLFGFAVDGADDAAEDAVKAVAAVGVWMGTRVASRAAAGVLTPADVRVVGVALALAAYPAVNDVADAAGDAVERWRNAAVTWLQLPFKVTGTVRDAPLVEDAVYAQLAPGGRALVDAARVLDDATEDVFKTLCLAAHWRVGSVLRDHYWFWLTGSAGGRGSRGHALGYVLGVGVPASQYSLCNDYGDMLGDVLQVLLTHPVVGGVTARTGSGPKA</sequence>
<dbReference type="GeneID" id="25563104"/>
<reference evidence="1 2" key="1">
    <citation type="submission" date="2010-05" db="EMBL/GenBank/DDBJ databases">
        <title>The Genome Sequence of Thecamonas trahens ATCC 50062.</title>
        <authorList>
            <consortium name="The Broad Institute Genome Sequencing Platform"/>
            <person name="Russ C."/>
            <person name="Cuomo C."/>
            <person name="Shea T."/>
            <person name="Young S.K."/>
            <person name="Zeng Q."/>
            <person name="Koehrsen M."/>
            <person name="Haas B."/>
            <person name="Borodovsky M."/>
            <person name="Guigo R."/>
            <person name="Alvarado L."/>
            <person name="Berlin A."/>
            <person name="Bochicchio J."/>
            <person name="Borenstein D."/>
            <person name="Chapman S."/>
            <person name="Chen Z."/>
            <person name="Freedman E."/>
            <person name="Gellesch M."/>
            <person name="Goldberg J."/>
            <person name="Griggs A."/>
            <person name="Gujja S."/>
            <person name="Heilman E."/>
            <person name="Heiman D."/>
            <person name="Hepburn T."/>
            <person name="Howarth C."/>
            <person name="Jen D."/>
            <person name="Larson L."/>
            <person name="Mehta T."/>
            <person name="Park D."/>
            <person name="Pearson M."/>
            <person name="Roberts A."/>
            <person name="Saif S."/>
            <person name="Shenoy N."/>
            <person name="Sisk P."/>
            <person name="Stolte C."/>
            <person name="Sykes S."/>
            <person name="Thomson T."/>
            <person name="Walk T."/>
            <person name="White J."/>
            <person name="Yandava C."/>
            <person name="Burger G."/>
            <person name="Gray M.W."/>
            <person name="Holland P.W.H."/>
            <person name="King N."/>
            <person name="Lang F.B.F."/>
            <person name="Roger A.J."/>
            <person name="Ruiz-Trillo I."/>
            <person name="Lander E."/>
            <person name="Nusbaum C."/>
        </authorList>
    </citation>
    <scope>NUCLEOTIDE SEQUENCE [LARGE SCALE GENOMIC DNA]</scope>
    <source>
        <strain evidence="1 2">ATCC 50062</strain>
    </source>
</reference>
<dbReference type="eggNOG" id="ENOG502T2G1">
    <property type="taxonomic scope" value="Eukaryota"/>
</dbReference>
<evidence type="ECO:0000313" key="1">
    <source>
        <dbReference type="EMBL" id="KNC47080.1"/>
    </source>
</evidence>
<accession>A0A0L0D4C5</accession>
<evidence type="ECO:0000313" key="2">
    <source>
        <dbReference type="Proteomes" id="UP000054408"/>
    </source>
</evidence>
<keyword evidence="2" id="KW-1185">Reference proteome</keyword>
<organism evidence="1 2">
    <name type="scientific">Thecamonas trahens ATCC 50062</name>
    <dbReference type="NCBI Taxonomy" id="461836"/>
    <lineage>
        <taxon>Eukaryota</taxon>
        <taxon>Apusozoa</taxon>
        <taxon>Apusomonadida</taxon>
        <taxon>Apusomonadidae</taxon>
        <taxon>Thecamonas</taxon>
    </lineage>
</organism>
<dbReference type="EMBL" id="GL349445">
    <property type="protein sequence ID" value="KNC47080.1"/>
    <property type="molecule type" value="Genomic_DNA"/>
</dbReference>
<dbReference type="RefSeq" id="XP_013759860.1">
    <property type="nucleotide sequence ID" value="XM_013904406.1"/>
</dbReference>
<gene>
    <name evidence="1" type="ORF">AMSG_03505</name>
</gene>
<name>A0A0L0D4C5_THETB</name>
<protein>
    <submittedName>
        <fullName evidence="1">Uncharacterized protein</fullName>
    </submittedName>
</protein>
<dbReference type="Proteomes" id="UP000054408">
    <property type="component" value="Unassembled WGS sequence"/>
</dbReference>